<evidence type="ECO:0000256" key="7">
    <source>
        <dbReference type="RuleBase" id="RU003942"/>
    </source>
</evidence>
<dbReference type="RefSeq" id="WP_079474532.1">
    <property type="nucleotide sequence ID" value="NZ_BJUN01000009.1"/>
</dbReference>
<dbReference type="GO" id="GO:0022857">
    <property type="term" value="F:transmembrane transporter activity"/>
    <property type="evidence" value="ECO:0007669"/>
    <property type="project" value="InterPro"/>
</dbReference>
<dbReference type="GO" id="GO:0005886">
    <property type="term" value="C:plasma membrane"/>
    <property type="evidence" value="ECO:0007669"/>
    <property type="project" value="UniProtKB-SubCell"/>
</dbReference>
<dbReference type="EMBL" id="BJUN01000009">
    <property type="protein sequence ID" value="GEK58972.1"/>
    <property type="molecule type" value="Genomic_DNA"/>
</dbReference>
<sequence>MRAALLLLAAILFEVVASTSLKLSEGFTNLIPSLTVFIAFISAFFFLSLALKSIPLSVAYAIWAGLGTALTAGAGIVLFQESFGWMKAIGLFLVISGLILLHVKSGRRNRKGKYFPRARHT</sequence>
<evidence type="ECO:0000256" key="2">
    <source>
        <dbReference type="ARBA" id="ARBA00022448"/>
    </source>
</evidence>
<dbReference type="AlphaFoldDB" id="A0A510Y6I2"/>
<keyword evidence="10" id="KW-1185">Reference proteome</keyword>
<dbReference type="PANTHER" id="PTHR30561">
    <property type="entry name" value="SMR FAMILY PROTON-DEPENDENT DRUG EFFLUX TRANSPORTER SUGE"/>
    <property type="match status" value="1"/>
</dbReference>
<name>A0A510Y6I2_MARHA</name>
<dbReference type="PANTHER" id="PTHR30561:SF1">
    <property type="entry name" value="MULTIDRUG TRANSPORTER EMRE"/>
    <property type="match status" value="1"/>
</dbReference>
<evidence type="ECO:0000256" key="6">
    <source>
        <dbReference type="ARBA" id="ARBA00023136"/>
    </source>
</evidence>
<comment type="similarity">
    <text evidence="7">Belongs to the drug/metabolite transporter (DMT) superfamily. Small multidrug resistance (SMR) (TC 2.A.7.1) family.</text>
</comment>
<protein>
    <submittedName>
        <fullName evidence="9">QacE family quaternary ammonium compound efflux SMR transporter</fullName>
    </submittedName>
</protein>
<dbReference type="FunFam" id="1.10.3730.20:FF:000001">
    <property type="entry name" value="Quaternary ammonium compound resistance transporter SugE"/>
    <property type="match status" value="1"/>
</dbReference>
<feature type="transmembrane region" description="Helical" evidence="8">
    <location>
        <begin position="85"/>
        <end position="103"/>
    </location>
</feature>
<keyword evidence="2" id="KW-0813">Transport</keyword>
<keyword evidence="3" id="KW-1003">Cell membrane</keyword>
<dbReference type="Pfam" id="PF00893">
    <property type="entry name" value="Multi_Drug_Res"/>
    <property type="match status" value="1"/>
</dbReference>
<feature type="transmembrane region" description="Helical" evidence="8">
    <location>
        <begin position="27"/>
        <end position="51"/>
    </location>
</feature>
<dbReference type="Proteomes" id="UP000321051">
    <property type="component" value="Unassembled WGS sequence"/>
</dbReference>
<dbReference type="SUPFAM" id="SSF103481">
    <property type="entry name" value="Multidrug resistance efflux transporter EmrE"/>
    <property type="match status" value="1"/>
</dbReference>
<dbReference type="Gene3D" id="1.10.3730.20">
    <property type="match status" value="1"/>
</dbReference>
<reference evidence="9 10" key="1">
    <citation type="submission" date="2019-07" db="EMBL/GenBank/DDBJ databases">
        <title>Whole genome shotgun sequence of Marinococcus halophilus NBRC 102359.</title>
        <authorList>
            <person name="Hosoyama A."/>
            <person name="Uohara A."/>
            <person name="Ohji S."/>
            <person name="Ichikawa N."/>
        </authorList>
    </citation>
    <scope>NUCLEOTIDE SEQUENCE [LARGE SCALE GENOMIC DNA]</scope>
    <source>
        <strain evidence="9 10">NBRC 102359</strain>
    </source>
</reference>
<evidence type="ECO:0000256" key="4">
    <source>
        <dbReference type="ARBA" id="ARBA00022692"/>
    </source>
</evidence>
<feature type="transmembrane region" description="Helical" evidence="8">
    <location>
        <begin position="58"/>
        <end position="79"/>
    </location>
</feature>
<dbReference type="STRING" id="1371.GCA_900166605_00176"/>
<dbReference type="InterPro" id="IPR000390">
    <property type="entry name" value="Small_drug/metabolite_transptr"/>
</dbReference>
<evidence type="ECO:0000313" key="10">
    <source>
        <dbReference type="Proteomes" id="UP000321051"/>
    </source>
</evidence>
<keyword evidence="5 8" id="KW-1133">Transmembrane helix</keyword>
<accession>A0A510Y6I2</accession>
<evidence type="ECO:0000256" key="5">
    <source>
        <dbReference type="ARBA" id="ARBA00022989"/>
    </source>
</evidence>
<comment type="caution">
    <text evidence="9">The sequence shown here is derived from an EMBL/GenBank/DDBJ whole genome shotgun (WGS) entry which is preliminary data.</text>
</comment>
<keyword evidence="4 7" id="KW-0812">Transmembrane</keyword>
<gene>
    <name evidence="9" type="ORF">MHA01_18770</name>
</gene>
<proteinExistence type="inferred from homology"/>
<dbReference type="InterPro" id="IPR037185">
    <property type="entry name" value="EmrE-like"/>
</dbReference>
<evidence type="ECO:0000256" key="8">
    <source>
        <dbReference type="SAM" id="Phobius"/>
    </source>
</evidence>
<evidence type="ECO:0000256" key="3">
    <source>
        <dbReference type="ARBA" id="ARBA00022475"/>
    </source>
</evidence>
<evidence type="ECO:0000313" key="9">
    <source>
        <dbReference type="EMBL" id="GEK58972.1"/>
    </source>
</evidence>
<organism evidence="9 10">
    <name type="scientific">Marinococcus halophilus</name>
    <dbReference type="NCBI Taxonomy" id="1371"/>
    <lineage>
        <taxon>Bacteria</taxon>
        <taxon>Bacillati</taxon>
        <taxon>Bacillota</taxon>
        <taxon>Bacilli</taxon>
        <taxon>Bacillales</taxon>
        <taxon>Bacillaceae</taxon>
        <taxon>Marinococcus</taxon>
    </lineage>
</organism>
<dbReference type="InterPro" id="IPR045324">
    <property type="entry name" value="Small_multidrug_res"/>
</dbReference>
<evidence type="ECO:0000256" key="1">
    <source>
        <dbReference type="ARBA" id="ARBA00004651"/>
    </source>
</evidence>
<comment type="subcellular location">
    <subcellularLocation>
        <location evidence="1 7">Cell membrane</location>
        <topology evidence="1 7">Multi-pass membrane protein</topology>
    </subcellularLocation>
</comment>
<keyword evidence="6 8" id="KW-0472">Membrane</keyword>